<feature type="transmembrane region" description="Helical" evidence="12">
    <location>
        <begin position="1096"/>
        <end position="1125"/>
    </location>
</feature>
<dbReference type="SUPFAM" id="SSF90123">
    <property type="entry name" value="ABC transporter transmembrane region"/>
    <property type="match status" value="2"/>
</dbReference>
<evidence type="ECO:0000256" key="6">
    <source>
        <dbReference type="ARBA" id="ARBA00022741"/>
    </source>
</evidence>
<evidence type="ECO:0000256" key="5">
    <source>
        <dbReference type="ARBA" id="ARBA00022737"/>
    </source>
</evidence>
<dbReference type="CDD" id="cd03250">
    <property type="entry name" value="ABCC_MRP_domain1"/>
    <property type="match status" value="1"/>
</dbReference>
<dbReference type="InterPro" id="IPR017871">
    <property type="entry name" value="ABC_transporter-like_CS"/>
</dbReference>
<dbReference type="STRING" id="1314777.A0A164Y1W3"/>
<feature type="transmembrane region" description="Helical" evidence="12">
    <location>
        <begin position="312"/>
        <end position="333"/>
    </location>
</feature>
<reference evidence="15 16" key="1">
    <citation type="journal article" date="2016" name="Mol. Biol. Evol.">
        <title>Comparative Genomics of Early-Diverging Mushroom-Forming Fungi Provides Insights into the Origins of Lignocellulose Decay Capabilities.</title>
        <authorList>
            <person name="Nagy L.G."/>
            <person name="Riley R."/>
            <person name="Tritt A."/>
            <person name="Adam C."/>
            <person name="Daum C."/>
            <person name="Floudas D."/>
            <person name="Sun H."/>
            <person name="Yadav J.S."/>
            <person name="Pangilinan J."/>
            <person name="Larsson K.H."/>
            <person name="Matsuura K."/>
            <person name="Barry K."/>
            <person name="Labutti K."/>
            <person name="Kuo R."/>
            <person name="Ohm R.A."/>
            <person name="Bhattacharya S.S."/>
            <person name="Shirouzu T."/>
            <person name="Yoshinaga Y."/>
            <person name="Martin F.M."/>
            <person name="Grigoriev I.V."/>
            <person name="Hibbett D.S."/>
        </authorList>
    </citation>
    <scope>NUCLEOTIDE SEQUENCE [LARGE SCALE GENOMIC DNA]</scope>
    <source>
        <strain evidence="15 16">HHB9708</strain>
    </source>
</reference>
<dbReference type="CDD" id="cd03244">
    <property type="entry name" value="ABCC_MRP_domain2"/>
    <property type="match status" value="1"/>
</dbReference>
<keyword evidence="9 12" id="KW-0472">Membrane</keyword>
<feature type="transmembrane region" description="Helical" evidence="12">
    <location>
        <begin position="94"/>
        <end position="114"/>
    </location>
</feature>
<keyword evidence="10" id="KW-0175">Coiled coil</keyword>
<feature type="compositionally biased region" description="Low complexity" evidence="11">
    <location>
        <begin position="369"/>
        <end position="390"/>
    </location>
</feature>
<dbReference type="SMART" id="SM00382">
    <property type="entry name" value="AAA"/>
    <property type="match status" value="2"/>
</dbReference>
<dbReference type="OrthoDB" id="6500128at2759"/>
<comment type="subcellular location">
    <subcellularLocation>
        <location evidence="1">Membrane</location>
        <topology evidence="1">Multi-pass membrane protein</topology>
    </subcellularLocation>
</comment>
<name>A0A164Y1W3_9AGAM</name>
<dbReference type="InterPro" id="IPR027417">
    <property type="entry name" value="P-loop_NTPase"/>
</dbReference>
<keyword evidence="7" id="KW-0067">ATP-binding</keyword>
<dbReference type="PANTHER" id="PTHR24223">
    <property type="entry name" value="ATP-BINDING CASSETTE SUB-FAMILY C"/>
    <property type="match status" value="1"/>
</dbReference>
<comment type="similarity">
    <text evidence="2">Belongs to the ABC transporter superfamily. ABCC family. Conjugate transporter (TC 3.A.1.208) subfamily.</text>
</comment>
<feature type="transmembrane region" description="Helical" evidence="12">
    <location>
        <begin position="495"/>
        <end position="516"/>
    </location>
</feature>
<dbReference type="PROSITE" id="PS50893">
    <property type="entry name" value="ABC_TRANSPORTER_2"/>
    <property type="match status" value="2"/>
</dbReference>
<evidence type="ECO:0000259" key="14">
    <source>
        <dbReference type="PROSITE" id="PS50929"/>
    </source>
</evidence>
<evidence type="ECO:0000256" key="4">
    <source>
        <dbReference type="ARBA" id="ARBA00022692"/>
    </source>
</evidence>
<evidence type="ECO:0000256" key="2">
    <source>
        <dbReference type="ARBA" id="ARBA00009726"/>
    </source>
</evidence>
<feature type="transmembrane region" description="Helical" evidence="12">
    <location>
        <begin position="121"/>
        <end position="141"/>
    </location>
</feature>
<feature type="compositionally biased region" description="Low complexity" evidence="11">
    <location>
        <begin position="408"/>
        <end position="421"/>
    </location>
</feature>
<dbReference type="CDD" id="cd18596">
    <property type="entry name" value="ABC_6TM_VMR1_D1_like"/>
    <property type="match status" value="1"/>
</dbReference>
<keyword evidence="6" id="KW-0547">Nucleotide-binding</keyword>
<keyword evidence="15" id="KW-0378">Hydrolase</keyword>
<dbReference type="InterPro" id="IPR050173">
    <property type="entry name" value="ABC_transporter_C-like"/>
</dbReference>
<evidence type="ECO:0000256" key="7">
    <source>
        <dbReference type="ARBA" id="ARBA00022840"/>
    </source>
</evidence>
<feature type="domain" description="ABC transporter" evidence="13">
    <location>
        <begin position="1287"/>
        <end position="1521"/>
    </location>
</feature>
<evidence type="ECO:0000256" key="8">
    <source>
        <dbReference type="ARBA" id="ARBA00022989"/>
    </source>
</evidence>
<dbReference type="InterPro" id="IPR011527">
    <property type="entry name" value="ABC1_TM_dom"/>
</dbReference>
<gene>
    <name evidence="15" type="ORF">SISNIDRAFT_451261</name>
</gene>
<dbReference type="EMBL" id="KV419399">
    <property type="protein sequence ID" value="KZS96503.1"/>
    <property type="molecule type" value="Genomic_DNA"/>
</dbReference>
<dbReference type="GO" id="GO:0140359">
    <property type="term" value="F:ABC-type transporter activity"/>
    <property type="evidence" value="ECO:0007669"/>
    <property type="project" value="InterPro"/>
</dbReference>
<evidence type="ECO:0000313" key="16">
    <source>
        <dbReference type="Proteomes" id="UP000076722"/>
    </source>
</evidence>
<feature type="transmembrane region" description="Helical" evidence="12">
    <location>
        <begin position="16"/>
        <end position="33"/>
    </location>
</feature>
<feature type="coiled-coil region" evidence="10">
    <location>
        <begin position="891"/>
        <end position="918"/>
    </location>
</feature>
<feature type="transmembrane region" description="Helical" evidence="12">
    <location>
        <begin position="161"/>
        <end position="179"/>
    </location>
</feature>
<feature type="domain" description="ABC transmembrane type-1" evidence="14">
    <location>
        <begin position="450"/>
        <end position="635"/>
    </location>
</feature>
<keyword evidence="16" id="KW-1185">Reference proteome</keyword>
<accession>A0A164Y1W3</accession>
<feature type="domain" description="ABC transporter" evidence="13">
    <location>
        <begin position="669"/>
        <end position="907"/>
    </location>
</feature>
<dbReference type="PANTHER" id="PTHR24223:SF356">
    <property type="entry name" value="ATP-BINDING CASSETTE TRANSPORTER ABC4"/>
    <property type="match status" value="1"/>
</dbReference>
<dbReference type="InterPro" id="IPR003593">
    <property type="entry name" value="AAA+_ATPase"/>
</dbReference>
<keyword evidence="4 12" id="KW-0812">Transmembrane</keyword>
<evidence type="ECO:0000259" key="13">
    <source>
        <dbReference type="PROSITE" id="PS50893"/>
    </source>
</evidence>
<dbReference type="InterPro" id="IPR003439">
    <property type="entry name" value="ABC_transporter-like_ATP-bd"/>
</dbReference>
<dbReference type="GO" id="GO:0016020">
    <property type="term" value="C:membrane"/>
    <property type="evidence" value="ECO:0007669"/>
    <property type="project" value="UniProtKB-SubCell"/>
</dbReference>
<proteinExistence type="inferred from homology"/>
<protein>
    <submittedName>
        <fullName evidence="15">p-loop containing nucleoside triphosphate hydrolase protein</fullName>
    </submittedName>
</protein>
<dbReference type="Gene3D" id="1.20.1560.10">
    <property type="entry name" value="ABC transporter type 1, transmembrane domain"/>
    <property type="match status" value="2"/>
</dbReference>
<dbReference type="FunFam" id="1.20.1560.10:FF:000013">
    <property type="entry name" value="ABC transporter C family member 2"/>
    <property type="match status" value="1"/>
</dbReference>
<evidence type="ECO:0000256" key="12">
    <source>
        <dbReference type="SAM" id="Phobius"/>
    </source>
</evidence>
<organism evidence="15 16">
    <name type="scientific">Sistotremastrum niveocremeum HHB9708</name>
    <dbReference type="NCBI Taxonomy" id="1314777"/>
    <lineage>
        <taxon>Eukaryota</taxon>
        <taxon>Fungi</taxon>
        <taxon>Dikarya</taxon>
        <taxon>Basidiomycota</taxon>
        <taxon>Agaricomycotina</taxon>
        <taxon>Agaricomycetes</taxon>
        <taxon>Sistotremastrales</taxon>
        <taxon>Sistotremastraceae</taxon>
        <taxon>Sertulicium</taxon>
        <taxon>Sertulicium niveocremeum</taxon>
    </lineage>
</organism>
<dbReference type="Pfam" id="PF00664">
    <property type="entry name" value="ABC_membrane"/>
    <property type="match status" value="2"/>
</dbReference>
<feature type="transmembrane region" description="Helical" evidence="12">
    <location>
        <begin position="967"/>
        <end position="990"/>
    </location>
</feature>
<dbReference type="Proteomes" id="UP000076722">
    <property type="component" value="Unassembled WGS sequence"/>
</dbReference>
<evidence type="ECO:0000256" key="1">
    <source>
        <dbReference type="ARBA" id="ARBA00004141"/>
    </source>
</evidence>
<dbReference type="Pfam" id="PF00005">
    <property type="entry name" value="ABC_tran"/>
    <property type="match status" value="2"/>
</dbReference>
<keyword evidence="8 12" id="KW-1133">Transmembrane helix</keyword>
<feature type="region of interest" description="Disordered" evidence="11">
    <location>
        <begin position="369"/>
        <end position="445"/>
    </location>
</feature>
<feature type="transmembrane region" description="Helical" evidence="12">
    <location>
        <begin position="1010"/>
        <end position="1032"/>
    </location>
</feature>
<evidence type="ECO:0000256" key="3">
    <source>
        <dbReference type="ARBA" id="ARBA00022448"/>
    </source>
</evidence>
<dbReference type="PROSITE" id="PS50929">
    <property type="entry name" value="ABC_TM1F"/>
    <property type="match status" value="2"/>
</dbReference>
<keyword evidence="5" id="KW-0677">Repeat</keyword>
<dbReference type="FunFam" id="3.40.50.300:FF:000610">
    <property type="entry name" value="Multidrug resistance-associated ABC transporter"/>
    <property type="match status" value="1"/>
</dbReference>
<feature type="compositionally biased region" description="Polar residues" evidence="11">
    <location>
        <begin position="391"/>
        <end position="400"/>
    </location>
</feature>
<feature type="domain" description="ABC transmembrane type-1" evidence="14">
    <location>
        <begin position="969"/>
        <end position="1239"/>
    </location>
</feature>
<evidence type="ECO:0000256" key="9">
    <source>
        <dbReference type="ARBA" id="ARBA00023136"/>
    </source>
</evidence>
<sequence>MASIFDYSFRNPSWDLRYIIFGTSILSGLYLIVERIRGLWGTYPSAPSSSVKTSIIIERRSWNVFQSIRLAVVSALFAISVFLFFLQGKTEKQLNIFFIVYSLYGAALSVLTLLGPRDSRYLLSSHLSFIHFVAFSIYIVRDIFPLAVGEGSADEQNGPSGWIRLALLGVSGFIIPIILPRKGYPEDSEAALSLPPHATASWLSYSCYSFLDPIVYTAFKKSNLQLDEVPALTLDDQTKSLTTKSAPLIDPVELGHSRSLIWGMLSIFKNQYFVMGCIGAFQSLNEFSEAIATNRILKSLEKGNSETKIETWVWILLLVIGPVIGSLIMEFALHLQNIVNVRFQAILTQLILTHSLRVRMDTVWTSSGSPSAITGSSESAPPASPATSATVISETASASRVKTEDDGASNSTTSTPAASSSQLTPEDEDSAEIQQADGVGAKKTQDDHYGKINNFLTSDMDNIRFIQEFFRPVWSVFRALLSIGILYTILGWSVFVGFAVMIACIPIPGYTSKLLMRLQREKMKTSDTRLSAVNQTMNALRMIKFFAWESRIESQIADKRAAELWYIFWNTILQVCNNSMNALFPLAAMLSTYATFTLGMGGELTASRLFSSMVVFGRLESYLGQIFWVIPEIVDAKVSLDRVGEFLNNGELYSTAPNTAPEVADVTTVHIRDAVFTWDKPSSAPAIRQFKLEVNGELKFHTGRVNLICGPTASGKTSLLMALLGELHFLPLSPSATCHLPRGGGVAYAAQESWVLNATIKDNILFGLPYEKSRFDKVIYQTGLLRDLSLFEAGDLTEVGERGITLSGGQKARITLARAVYSAAEVVLLDDVLSALDVHTARWVAEKCIGGDLLKGRTVLLVTHNILLCTPIADYVISLGRNGKIVSQGTVDEALKKNHALKAEIEAEKDAIRREEEVEAIEGSSDDVDTSEKSAKAGKLIVAEEMAIGHVTWASVNLYISSLGGPFFFVAFFVGAIIESLFDVITKWFYGYWSSQYEGKKASEVHVHRYLGMASGLEVFHLLVVIGIYSFFATGAYRASRSLHQRLTKSVLACTLRWLDTTPVSRVLTRFSQDCQAIDSGLPSLVSSTTRRTIKLAIYLITVIIASGWPALSIGIIVAASGVFFGQLYIKAQLPLKRHLSTLRAPVLGHVGTALQGLVSIRAYGAQEAFIEESMKRIDAHTRVARTYWCLNRWIGVRMDMIAIVFSGVVISYMVYGRETPAATVGFTLVLINSFSRQLLEWVRQVNNLEVQSNSVERIKEFLEIDHEPEPKKDSTPPAYWPSSGDLHVEKVSARYAADGPEVLKNVTFSLQSGQRMGIVGRTGAGKSTIALALLRAIPTTGSVVFDGIDTSRLNLSDLRSNITIIPQHPELLSGTLRENLDPFGEHDDATLNNVLRAAGLYHTQDSEGGIGLDTDVNSGGSNFSQGQRQILALARAILRRSKIVILDEATAAIDHRTDRAIQESLRTELKDVTVITVAHRLQTVMDSDKILVLDAGSVVELDAPSALLRKEGGLFRGLVDGSPDRDELYSVAGL</sequence>
<dbReference type="Gene3D" id="3.40.50.300">
    <property type="entry name" value="P-loop containing nucleotide triphosphate hydrolases"/>
    <property type="match status" value="2"/>
</dbReference>
<dbReference type="InterPro" id="IPR036640">
    <property type="entry name" value="ABC1_TM_sf"/>
</dbReference>
<evidence type="ECO:0000256" key="11">
    <source>
        <dbReference type="SAM" id="MobiDB-lite"/>
    </source>
</evidence>
<keyword evidence="3" id="KW-0813">Transport</keyword>
<dbReference type="PROSITE" id="PS00211">
    <property type="entry name" value="ABC_TRANSPORTER_1"/>
    <property type="match status" value="1"/>
</dbReference>
<dbReference type="GO" id="GO:0005524">
    <property type="term" value="F:ATP binding"/>
    <property type="evidence" value="ECO:0007669"/>
    <property type="project" value="UniProtKB-KW"/>
</dbReference>
<dbReference type="GO" id="GO:0016887">
    <property type="term" value="F:ATP hydrolysis activity"/>
    <property type="evidence" value="ECO:0007669"/>
    <property type="project" value="InterPro"/>
</dbReference>
<evidence type="ECO:0000256" key="10">
    <source>
        <dbReference type="SAM" id="Coils"/>
    </source>
</evidence>
<feature type="transmembrane region" description="Helical" evidence="12">
    <location>
        <begin position="68"/>
        <end position="88"/>
    </location>
</feature>
<evidence type="ECO:0000313" key="15">
    <source>
        <dbReference type="EMBL" id="KZS96503.1"/>
    </source>
</evidence>
<dbReference type="CDD" id="cd18604">
    <property type="entry name" value="ABC_6TM_VMR1_D2_like"/>
    <property type="match status" value="1"/>
</dbReference>
<dbReference type="SUPFAM" id="SSF52540">
    <property type="entry name" value="P-loop containing nucleoside triphosphate hydrolases"/>
    <property type="match status" value="2"/>
</dbReference>